<evidence type="ECO:0000259" key="1">
    <source>
        <dbReference type="PROSITE" id="PS50943"/>
    </source>
</evidence>
<dbReference type="Gene3D" id="1.10.260.40">
    <property type="entry name" value="lambda repressor-like DNA-binding domains"/>
    <property type="match status" value="1"/>
</dbReference>
<evidence type="ECO:0000313" key="2">
    <source>
        <dbReference type="EMBL" id="SOE69835.1"/>
    </source>
</evidence>
<dbReference type="AlphaFoldDB" id="A0A2C8ZVK7"/>
<reference evidence="2 3" key="1">
    <citation type="submission" date="2017-09" db="EMBL/GenBank/DDBJ databases">
        <authorList>
            <person name="Ehlers B."/>
            <person name="Leendertz F.H."/>
        </authorList>
    </citation>
    <scope>NUCLEOTIDE SEQUENCE [LARGE SCALE GENOMIC DNA]</scope>
    <source>
        <strain evidence="2 3">CGMCC 1.05381</strain>
    </source>
</reference>
<dbReference type="InterPro" id="IPR010982">
    <property type="entry name" value="Lambda_DNA-bd_dom_sf"/>
</dbReference>
<evidence type="ECO:0000313" key="3">
    <source>
        <dbReference type="Proteomes" id="UP000219440"/>
    </source>
</evidence>
<name>A0A2C8ZVK7_9MICO</name>
<dbReference type="PROSITE" id="PS50943">
    <property type="entry name" value="HTH_CROC1"/>
    <property type="match status" value="1"/>
</dbReference>
<dbReference type="Proteomes" id="UP000219440">
    <property type="component" value="Unassembled WGS sequence"/>
</dbReference>
<dbReference type="CDD" id="cd00093">
    <property type="entry name" value="HTH_XRE"/>
    <property type="match status" value="1"/>
</dbReference>
<dbReference type="SMART" id="SM00530">
    <property type="entry name" value="HTH_XRE"/>
    <property type="match status" value="1"/>
</dbReference>
<sequence>MKRERHYSPETHRALSVLGKLIAAERRRQRRTQVDLAGRAGISLPTLSKIERGSASSEIGSVFELATILGIRLFPDVDDVRLDQRLALTPSSVRNSLAPVDDDF</sequence>
<gene>
    <name evidence="2" type="ORF">SAMN06296378_2071</name>
</gene>
<dbReference type="SUPFAM" id="SSF47413">
    <property type="entry name" value="lambda repressor-like DNA-binding domains"/>
    <property type="match status" value="1"/>
</dbReference>
<dbReference type="RefSeq" id="WP_097061150.1">
    <property type="nucleotide sequence ID" value="NZ_BMLC01000003.1"/>
</dbReference>
<dbReference type="Pfam" id="PF01381">
    <property type="entry name" value="HTH_3"/>
    <property type="match status" value="1"/>
</dbReference>
<dbReference type="OrthoDB" id="4829260at2"/>
<proteinExistence type="predicted"/>
<dbReference type="GO" id="GO:0003677">
    <property type="term" value="F:DNA binding"/>
    <property type="evidence" value="ECO:0007669"/>
    <property type="project" value="InterPro"/>
</dbReference>
<feature type="domain" description="HTH cro/C1-type" evidence="1">
    <location>
        <begin position="22"/>
        <end position="80"/>
    </location>
</feature>
<dbReference type="EMBL" id="OCST01000004">
    <property type="protein sequence ID" value="SOE69835.1"/>
    <property type="molecule type" value="Genomic_DNA"/>
</dbReference>
<dbReference type="InterPro" id="IPR001387">
    <property type="entry name" value="Cro/C1-type_HTH"/>
</dbReference>
<organism evidence="2 3">
    <name type="scientific">Salinibacterium xinjiangense</name>
    <dbReference type="NCBI Taxonomy" id="386302"/>
    <lineage>
        <taxon>Bacteria</taxon>
        <taxon>Bacillati</taxon>
        <taxon>Actinomycetota</taxon>
        <taxon>Actinomycetes</taxon>
        <taxon>Micrococcales</taxon>
        <taxon>Microbacteriaceae</taxon>
        <taxon>Salinibacterium</taxon>
    </lineage>
</organism>
<protein>
    <submittedName>
        <fullName evidence="2">Helix-turn-helix</fullName>
    </submittedName>
</protein>
<keyword evidence="3" id="KW-1185">Reference proteome</keyword>
<accession>A0A2C8ZVK7</accession>